<keyword evidence="3 7" id="KW-0963">Cytoplasm</keyword>
<evidence type="ECO:0000313" key="11">
    <source>
        <dbReference type="EMBL" id="QKD79535.1"/>
    </source>
</evidence>
<comment type="function">
    <text evidence="7 8">Cell wall formation. Catalyzes the addition of glutamate to the nucleotide precursor UDP-N-acetylmuramoyl-L-alanine (UMA).</text>
</comment>
<dbReference type="SUPFAM" id="SSF53244">
    <property type="entry name" value="MurD-like peptide ligases, peptide-binding domain"/>
    <property type="match status" value="1"/>
</dbReference>
<keyword evidence="6 7" id="KW-0067">ATP-binding</keyword>
<dbReference type="KEGG" id="amam:HPC72_04080"/>
<organism evidence="11 12">
    <name type="scientific">Actinomyces marmotae</name>
    <dbReference type="NCBI Taxonomy" id="2737173"/>
    <lineage>
        <taxon>Bacteria</taxon>
        <taxon>Bacillati</taxon>
        <taxon>Actinomycetota</taxon>
        <taxon>Actinomycetes</taxon>
        <taxon>Actinomycetales</taxon>
        <taxon>Actinomycetaceae</taxon>
        <taxon>Actinomyces</taxon>
    </lineage>
</organism>
<evidence type="ECO:0000256" key="6">
    <source>
        <dbReference type="ARBA" id="ARBA00022840"/>
    </source>
</evidence>
<dbReference type="SUPFAM" id="SSF51984">
    <property type="entry name" value="MurCD N-terminal domain"/>
    <property type="match status" value="1"/>
</dbReference>
<dbReference type="GO" id="GO:0008764">
    <property type="term" value="F:UDP-N-acetylmuramoylalanine-D-glutamate ligase activity"/>
    <property type="evidence" value="ECO:0007669"/>
    <property type="project" value="UniProtKB-UniRule"/>
</dbReference>
<proteinExistence type="inferred from homology"/>
<evidence type="ECO:0000259" key="10">
    <source>
        <dbReference type="Pfam" id="PF08245"/>
    </source>
</evidence>
<feature type="domain" description="Mur ligase C-terminal" evidence="9">
    <location>
        <begin position="337"/>
        <end position="459"/>
    </location>
</feature>
<evidence type="ECO:0000256" key="3">
    <source>
        <dbReference type="ARBA" id="ARBA00022490"/>
    </source>
</evidence>
<dbReference type="EC" id="6.3.2.9" evidence="7 8"/>
<keyword evidence="12" id="KW-1185">Reference proteome</keyword>
<keyword evidence="7 8" id="KW-0132">Cell division</keyword>
<dbReference type="Gene3D" id="3.90.190.20">
    <property type="entry name" value="Mur ligase, C-terminal domain"/>
    <property type="match status" value="1"/>
</dbReference>
<dbReference type="GO" id="GO:0071555">
    <property type="term" value="P:cell wall organization"/>
    <property type="evidence" value="ECO:0007669"/>
    <property type="project" value="UniProtKB-KW"/>
</dbReference>
<evidence type="ECO:0000256" key="1">
    <source>
        <dbReference type="ARBA" id="ARBA00004496"/>
    </source>
</evidence>
<keyword evidence="5 7" id="KW-0547">Nucleotide-binding</keyword>
<comment type="subcellular location">
    <subcellularLocation>
        <location evidence="1 7 8">Cytoplasm</location>
    </subcellularLocation>
</comment>
<dbReference type="EMBL" id="CP053642">
    <property type="protein sequence ID" value="QKD79535.1"/>
    <property type="molecule type" value="Genomic_DNA"/>
</dbReference>
<keyword evidence="7 8" id="KW-0573">Peptidoglycan synthesis</keyword>
<dbReference type="NCBIfam" id="TIGR01087">
    <property type="entry name" value="murD"/>
    <property type="match status" value="1"/>
</dbReference>
<dbReference type="GO" id="GO:0009252">
    <property type="term" value="P:peptidoglycan biosynthetic process"/>
    <property type="evidence" value="ECO:0007669"/>
    <property type="project" value="UniProtKB-UniRule"/>
</dbReference>
<dbReference type="InterPro" id="IPR004101">
    <property type="entry name" value="Mur_ligase_C"/>
</dbReference>
<dbReference type="UniPathway" id="UPA00219"/>
<keyword evidence="7 8" id="KW-0133">Cell shape</keyword>
<keyword evidence="7 8" id="KW-0131">Cell cycle</keyword>
<evidence type="ECO:0000313" key="12">
    <source>
        <dbReference type="Proteomes" id="UP000504752"/>
    </source>
</evidence>
<dbReference type="Pfam" id="PF21799">
    <property type="entry name" value="MurD-like_N"/>
    <property type="match status" value="1"/>
</dbReference>
<dbReference type="GO" id="GO:0008360">
    <property type="term" value="P:regulation of cell shape"/>
    <property type="evidence" value="ECO:0007669"/>
    <property type="project" value="UniProtKB-KW"/>
</dbReference>
<dbReference type="HAMAP" id="MF_00639">
    <property type="entry name" value="MurD"/>
    <property type="match status" value="1"/>
</dbReference>
<dbReference type="RefSeq" id="WP_159524357.1">
    <property type="nucleotide sequence ID" value="NZ_CP053642.1"/>
</dbReference>
<dbReference type="GO" id="GO:0051301">
    <property type="term" value="P:cell division"/>
    <property type="evidence" value="ECO:0007669"/>
    <property type="project" value="UniProtKB-KW"/>
</dbReference>
<dbReference type="InterPro" id="IPR013221">
    <property type="entry name" value="Mur_ligase_cen"/>
</dbReference>
<keyword evidence="4 7" id="KW-0436">Ligase</keyword>
<comment type="catalytic activity">
    <reaction evidence="7 8">
        <text>UDP-N-acetyl-alpha-D-muramoyl-L-alanine + D-glutamate + ATP = UDP-N-acetyl-alpha-D-muramoyl-L-alanyl-D-glutamate + ADP + phosphate + H(+)</text>
        <dbReference type="Rhea" id="RHEA:16429"/>
        <dbReference type="ChEBI" id="CHEBI:15378"/>
        <dbReference type="ChEBI" id="CHEBI:29986"/>
        <dbReference type="ChEBI" id="CHEBI:30616"/>
        <dbReference type="ChEBI" id="CHEBI:43474"/>
        <dbReference type="ChEBI" id="CHEBI:83898"/>
        <dbReference type="ChEBI" id="CHEBI:83900"/>
        <dbReference type="ChEBI" id="CHEBI:456216"/>
        <dbReference type="EC" id="6.3.2.9"/>
    </reaction>
</comment>
<dbReference type="Pfam" id="PF08245">
    <property type="entry name" value="Mur_ligase_M"/>
    <property type="match status" value="1"/>
</dbReference>
<dbReference type="Proteomes" id="UP000504752">
    <property type="component" value="Chromosome"/>
</dbReference>
<evidence type="ECO:0000256" key="2">
    <source>
        <dbReference type="ARBA" id="ARBA00004752"/>
    </source>
</evidence>
<evidence type="ECO:0000256" key="5">
    <source>
        <dbReference type="ARBA" id="ARBA00022741"/>
    </source>
</evidence>
<sequence length="494" mass="49505">MNELAGARVGVVGLGRTGAAVVDALTTLGAKVHVYDGRAEAVEALAAPVASRMAGSPEDIAAALGPSDLRLLVVSPGVPATGPILSAAQAAGIETWSEIELAWRLQRASARPGVPWLTVTGTDGKTTTVGMLAAILTAAGLAAPAVGNIGDPVISTVLAGKADALAVELSSFQLHTTRTLSPVSAACLNVAADHLDWHGGPEAYAADKARVYARARRAAIYNCQDEATRAMVADADVVEGCLAVGFTLGAPGLGQVGLVEDLLVDRALHSARRAEGREIATLADLAHLAPGGSADRLPAHIVADALAAAALALSSGLPGVGPEAVARGLRAFAPGAHRIVTVAEAGGVAWVDDSKATNPHSARAALAGLPAGTGVWIAGGDTKGATFHELVRAVAPALRGVVLIGRDQTAISEALAAQAPGLPVTSVADGSPREVIEGAVAASAAMARPGDTVMLAPACASWDQFTSYAERGDLFAEAACHHAASVENGDDGRS</sequence>
<accession>A0A6M8B9G5</accession>
<evidence type="ECO:0000256" key="4">
    <source>
        <dbReference type="ARBA" id="ARBA00022598"/>
    </source>
</evidence>
<dbReference type="PANTHER" id="PTHR43692">
    <property type="entry name" value="UDP-N-ACETYLMURAMOYLALANINE--D-GLUTAMATE LIGASE"/>
    <property type="match status" value="1"/>
</dbReference>
<dbReference type="GO" id="GO:0005524">
    <property type="term" value="F:ATP binding"/>
    <property type="evidence" value="ECO:0007669"/>
    <property type="project" value="UniProtKB-UniRule"/>
</dbReference>
<feature type="binding site" evidence="7">
    <location>
        <begin position="121"/>
        <end position="127"/>
    </location>
    <ligand>
        <name>ATP</name>
        <dbReference type="ChEBI" id="CHEBI:30616"/>
    </ligand>
</feature>
<comment type="similarity">
    <text evidence="7">Belongs to the MurCDEF family.</text>
</comment>
<gene>
    <name evidence="7 11" type="primary">murD</name>
    <name evidence="11" type="ORF">HPC72_04080</name>
</gene>
<keyword evidence="7 8" id="KW-0961">Cell wall biogenesis/degradation</keyword>
<evidence type="ECO:0000256" key="7">
    <source>
        <dbReference type="HAMAP-Rule" id="MF_00639"/>
    </source>
</evidence>
<evidence type="ECO:0000256" key="8">
    <source>
        <dbReference type="RuleBase" id="RU003664"/>
    </source>
</evidence>
<dbReference type="AlphaFoldDB" id="A0A6M8B9G5"/>
<dbReference type="InterPro" id="IPR036615">
    <property type="entry name" value="Mur_ligase_C_dom_sf"/>
</dbReference>
<dbReference type="Gene3D" id="3.40.1190.10">
    <property type="entry name" value="Mur-like, catalytic domain"/>
    <property type="match status" value="1"/>
</dbReference>
<dbReference type="GO" id="GO:0051287">
    <property type="term" value="F:NAD binding"/>
    <property type="evidence" value="ECO:0007669"/>
    <property type="project" value="InterPro"/>
</dbReference>
<dbReference type="Pfam" id="PF02875">
    <property type="entry name" value="Mur_ligase_C"/>
    <property type="match status" value="1"/>
</dbReference>
<protein>
    <recommendedName>
        <fullName evidence="7 8">UDP-N-acetylmuramoylalanine--D-glutamate ligase</fullName>
        <ecNumber evidence="7 8">6.3.2.9</ecNumber>
    </recommendedName>
    <alternativeName>
        <fullName evidence="7">D-glutamic acid-adding enzyme</fullName>
    </alternativeName>
    <alternativeName>
        <fullName evidence="7">UDP-N-acetylmuramoyl-L-alanyl-D-glutamate synthetase</fullName>
    </alternativeName>
</protein>
<reference evidence="11 12" key="1">
    <citation type="submission" date="2020-05" db="EMBL/GenBank/DDBJ databases">
        <title>Actinomyces sp. zg-325.</title>
        <authorList>
            <person name="Yang C."/>
        </authorList>
    </citation>
    <scope>NUCLEOTIDE SEQUENCE [LARGE SCALE GENOMIC DNA]</scope>
    <source>
        <strain evidence="12">zg-325</strain>
    </source>
</reference>
<comment type="pathway">
    <text evidence="2 7 8">Cell wall biogenesis; peptidoglycan biosynthesis.</text>
</comment>
<name>A0A6M8B9G5_9ACTO</name>
<dbReference type="InterPro" id="IPR005762">
    <property type="entry name" value="MurD"/>
</dbReference>
<dbReference type="SUPFAM" id="SSF53623">
    <property type="entry name" value="MurD-like peptide ligases, catalytic domain"/>
    <property type="match status" value="1"/>
</dbReference>
<evidence type="ECO:0000259" key="9">
    <source>
        <dbReference type="Pfam" id="PF02875"/>
    </source>
</evidence>
<dbReference type="PANTHER" id="PTHR43692:SF1">
    <property type="entry name" value="UDP-N-ACETYLMURAMOYLALANINE--D-GLUTAMATE LIGASE"/>
    <property type="match status" value="1"/>
</dbReference>
<dbReference type="InterPro" id="IPR036565">
    <property type="entry name" value="Mur-like_cat_sf"/>
</dbReference>
<dbReference type="GO" id="GO:0005737">
    <property type="term" value="C:cytoplasm"/>
    <property type="evidence" value="ECO:0007669"/>
    <property type="project" value="UniProtKB-SubCell"/>
</dbReference>
<feature type="domain" description="Mur ligase central" evidence="10">
    <location>
        <begin position="119"/>
        <end position="234"/>
    </location>
</feature>
<dbReference type="Gene3D" id="3.40.50.720">
    <property type="entry name" value="NAD(P)-binding Rossmann-like Domain"/>
    <property type="match status" value="1"/>
</dbReference>